<dbReference type="EMBL" id="CAFBQR010000062">
    <property type="protein sequence ID" value="CAB5062504.1"/>
    <property type="molecule type" value="Genomic_DNA"/>
</dbReference>
<dbReference type="GO" id="GO:0009086">
    <property type="term" value="P:methionine biosynthetic process"/>
    <property type="evidence" value="ECO:0007669"/>
    <property type="project" value="UniProtKB-KW"/>
</dbReference>
<dbReference type="PANTHER" id="PTHR45754:SF3">
    <property type="entry name" value="METHYLENETETRAHYDROFOLATE REDUCTASE (NADPH)"/>
    <property type="match status" value="1"/>
</dbReference>
<keyword evidence="9" id="KW-0486">Methionine biosynthesis</keyword>
<evidence type="ECO:0000256" key="1">
    <source>
        <dbReference type="ARBA" id="ARBA00001974"/>
    </source>
</evidence>
<gene>
    <name evidence="12" type="ORF">UFOPK1541_00131</name>
    <name evidence="13" type="ORF">UFOPK4348_00435</name>
</gene>
<name>A0A6J6CHA0_9ZZZZ</name>
<accession>A0A6J6CHA0</accession>
<dbReference type="GO" id="GO:0071949">
    <property type="term" value="F:FAD binding"/>
    <property type="evidence" value="ECO:0007669"/>
    <property type="project" value="TreeGrafter"/>
</dbReference>
<comment type="cofactor">
    <cofactor evidence="1">
        <name>FAD</name>
        <dbReference type="ChEBI" id="CHEBI:57692"/>
    </cofactor>
</comment>
<dbReference type="EC" id="1.5.1.54" evidence="11"/>
<dbReference type="InterPro" id="IPR003171">
    <property type="entry name" value="Mehydrof_redctse-like"/>
</dbReference>
<evidence type="ECO:0000256" key="3">
    <source>
        <dbReference type="ARBA" id="ARBA00006743"/>
    </source>
</evidence>
<dbReference type="Gene3D" id="3.20.20.220">
    <property type="match status" value="1"/>
</dbReference>
<dbReference type="EMBL" id="CAEZTA010000006">
    <property type="protein sequence ID" value="CAB4549543.1"/>
    <property type="molecule type" value="Genomic_DNA"/>
</dbReference>
<dbReference type="GO" id="GO:0106312">
    <property type="term" value="F:methylenetetrahydrofolate reductase (NADH) activity"/>
    <property type="evidence" value="ECO:0007669"/>
    <property type="project" value="UniProtKB-EC"/>
</dbReference>
<protein>
    <recommendedName>
        <fullName evidence="11">methylenetetrahydrofolate reductase (NADH)</fullName>
        <ecNumber evidence="11">1.5.1.54</ecNumber>
    </recommendedName>
</protein>
<organism evidence="12">
    <name type="scientific">freshwater metagenome</name>
    <dbReference type="NCBI Taxonomy" id="449393"/>
    <lineage>
        <taxon>unclassified sequences</taxon>
        <taxon>metagenomes</taxon>
        <taxon>ecological metagenomes</taxon>
    </lineage>
</organism>
<dbReference type="PANTHER" id="PTHR45754">
    <property type="entry name" value="METHYLENETETRAHYDROFOLATE REDUCTASE"/>
    <property type="match status" value="1"/>
</dbReference>
<keyword evidence="7" id="KW-0560">Oxidoreductase</keyword>
<dbReference type="SUPFAM" id="SSF51730">
    <property type="entry name" value="FAD-linked oxidoreductase"/>
    <property type="match status" value="1"/>
</dbReference>
<dbReference type="Pfam" id="PF02219">
    <property type="entry name" value="MTHFR"/>
    <property type="match status" value="1"/>
</dbReference>
<dbReference type="GO" id="GO:0035999">
    <property type="term" value="P:tetrahydrofolate interconversion"/>
    <property type="evidence" value="ECO:0007669"/>
    <property type="project" value="UniProtKB-UniPathway"/>
</dbReference>
<comment type="pathway">
    <text evidence="2">One-carbon metabolism; tetrahydrofolate interconversion.</text>
</comment>
<dbReference type="UniPathway" id="UPA00193"/>
<comment type="similarity">
    <text evidence="3">Belongs to the methylenetetrahydrofolate reductase family.</text>
</comment>
<reference evidence="12" key="1">
    <citation type="submission" date="2020-05" db="EMBL/GenBank/DDBJ databases">
        <authorList>
            <person name="Chiriac C."/>
            <person name="Salcher M."/>
            <person name="Ghai R."/>
            <person name="Kavagutti S V."/>
        </authorList>
    </citation>
    <scope>NUCLEOTIDE SEQUENCE</scope>
</reference>
<proteinExistence type="inferred from homology"/>
<evidence type="ECO:0000256" key="5">
    <source>
        <dbReference type="ARBA" id="ARBA00022630"/>
    </source>
</evidence>
<dbReference type="AlphaFoldDB" id="A0A6J6CHA0"/>
<dbReference type="InterPro" id="IPR004620">
    <property type="entry name" value="MTHF_reductase_bac"/>
</dbReference>
<evidence type="ECO:0000256" key="6">
    <source>
        <dbReference type="ARBA" id="ARBA00022827"/>
    </source>
</evidence>
<dbReference type="GO" id="GO:0005829">
    <property type="term" value="C:cytosol"/>
    <property type="evidence" value="ECO:0007669"/>
    <property type="project" value="InterPro"/>
</dbReference>
<evidence type="ECO:0000256" key="7">
    <source>
        <dbReference type="ARBA" id="ARBA00023002"/>
    </source>
</evidence>
<evidence type="ECO:0000256" key="9">
    <source>
        <dbReference type="ARBA" id="ARBA00023167"/>
    </source>
</evidence>
<dbReference type="NCBIfam" id="TIGR00676">
    <property type="entry name" value="fadh2"/>
    <property type="match status" value="1"/>
</dbReference>
<evidence type="ECO:0000313" key="12">
    <source>
        <dbReference type="EMBL" id="CAB4549543.1"/>
    </source>
</evidence>
<keyword evidence="5" id="KW-0285">Flavoprotein</keyword>
<dbReference type="CDD" id="cd00537">
    <property type="entry name" value="MTHFR"/>
    <property type="match status" value="1"/>
</dbReference>
<sequence length="289" mass="31141">MKKIGEGVTYSFEFFPPKDPEGEERLWSAMGALEPIAPDFISVTYGAGGTTRDRTIRITSEITQRTHIPTVAHLTCVGSTRDELIEILGRYKQAGIHNILALRGDPTGGPRAPWTPTPGGLNHADELVTLAAEVGGFTIGVAAFPDGHPASGLDFAEDIEVLLRKEEAGASFATTQFFFEADKWKALVDRLAARGSKLPIIAGILPVSNVNQLNRMAELSGVPIPTSIADRFAALKESPEDVKKLGVEIATQLCEDLLTAGVPGLHFYTMNTSSATREIFAQIKDKKRG</sequence>
<evidence type="ECO:0000256" key="2">
    <source>
        <dbReference type="ARBA" id="ARBA00004777"/>
    </source>
</evidence>
<evidence type="ECO:0000313" key="13">
    <source>
        <dbReference type="EMBL" id="CAB5062504.1"/>
    </source>
</evidence>
<evidence type="ECO:0000256" key="11">
    <source>
        <dbReference type="ARBA" id="ARBA00034529"/>
    </source>
</evidence>
<comment type="pathway">
    <text evidence="10">Amino-acid biosynthesis; L-methionine biosynthesis via de novo pathway.</text>
</comment>
<keyword evidence="8" id="KW-0520">NAD</keyword>
<dbReference type="InterPro" id="IPR029041">
    <property type="entry name" value="FAD-linked_oxidoreductase-like"/>
</dbReference>
<evidence type="ECO:0000256" key="10">
    <source>
        <dbReference type="ARBA" id="ARBA00034478"/>
    </source>
</evidence>
<keyword evidence="6" id="KW-0274">FAD</keyword>
<keyword evidence="4" id="KW-0028">Amino-acid biosynthesis</keyword>
<evidence type="ECO:0000256" key="8">
    <source>
        <dbReference type="ARBA" id="ARBA00023027"/>
    </source>
</evidence>
<evidence type="ECO:0000256" key="4">
    <source>
        <dbReference type="ARBA" id="ARBA00022605"/>
    </source>
</evidence>